<evidence type="ECO:0000256" key="1">
    <source>
        <dbReference type="SAM" id="Phobius"/>
    </source>
</evidence>
<keyword evidence="1" id="KW-0812">Transmembrane</keyword>
<name>A0A6M3XK61_9ZZZZ</name>
<dbReference type="AlphaFoldDB" id="A0A6M3XK61"/>
<accession>A0A6M3XK61</accession>
<keyword evidence="1" id="KW-1133">Transmembrane helix</keyword>
<evidence type="ECO:0000313" key="2">
    <source>
        <dbReference type="EMBL" id="QJH98288.1"/>
    </source>
</evidence>
<sequence length="108" mass="12288">MIEGIDFFKMFADNLVSCVIAYLLLKFFIEVMRKKLLGDSELEKQNLEKNAQILSSLTNLSTKTDSNHRNMESCLGKTTDVLDKISNNQTKLCTLIESVDRRINGRGK</sequence>
<keyword evidence="1" id="KW-0472">Membrane</keyword>
<protein>
    <submittedName>
        <fullName evidence="2">Uncharacterized protein</fullName>
    </submittedName>
</protein>
<reference evidence="2" key="1">
    <citation type="submission" date="2020-03" db="EMBL/GenBank/DDBJ databases">
        <title>The deep terrestrial virosphere.</title>
        <authorList>
            <person name="Holmfeldt K."/>
            <person name="Nilsson E."/>
            <person name="Simone D."/>
            <person name="Lopez-Fernandez M."/>
            <person name="Wu X."/>
            <person name="de Brujin I."/>
            <person name="Lundin D."/>
            <person name="Andersson A."/>
            <person name="Bertilsson S."/>
            <person name="Dopson M."/>
        </authorList>
    </citation>
    <scope>NUCLEOTIDE SEQUENCE</scope>
    <source>
        <strain evidence="2">TM448B01259</strain>
    </source>
</reference>
<feature type="transmembrane region" description="Helical" evidence="1">
    <location>
        <begin position="12"/>
        <end position="29"/>
    </location>
</feature>
<dbReference type="EMBL" id="MT144725">
    <property type="protein sequence ID" value="QJH98288.1"/>
    <property type="molecule type" value="Genomic_DNA"/>
</dbReference>
<organism evidence="2">
    <name type="scientific">viral metagenome</name>
    <dbReference type="NCBI Taxonomy" id="1070528"/>
    <lineage>
        <taxon>unclassified sequences</taxon>
        <taxon>metagenomes</taxon>
        <taxon>organismal metagenomes</taxon>
    </lineage>
</organism>
<gene>
    <name evidence="2" type="ORF">TM448B01259_0009</name>
</gene>
<proteinExistence type="predicted"/>